<dbReference type="Pfam" id="PF08393">
    <property type="entry name" value="DHC_N2"/>
    <property type="match status" value="1"/>
</dbReference>
<dbReference type="InterPro" id="IPR013594">
    <property type="entry name" value="Dynein_heavy_tail"/>
</dbReference>
<evidence type="ECO:0000313" key="16">
    <source>
        <dbReference type="Proteomes" id="UP000504611"/>
    </source>
</evidence>
<evidence type="ECO:0000256" key="13">
    <source>
        <dbReference type="SAM" id="MobiDB-lite"/>
    </source>
</evidence>
<evidence type="ECO:0000313" key="17">
    <source>
        <dbReference type="RefSeq" id="XP_010774962.1"/>
    </source>
</evidence>
<dbReference type="GO" id="GO:0007018">
    <property type="term" value="P:microtubule-based movement"/>
    <property type="evidence" value="ECO:0007669"/>
    <property type="project" value="InterPro"/>
</dbReference>
<keyword evidence="6" id="KW-0067">ATP-binding</keyword>
<name>A0A6I9NEI1_9TELE</name>
<comment type="subcellular location">
    <subcellularLocation>
        <location evidence="1">Cytoplasm</location>
        <location evidence="1">Cytoskeleton</location>
        <location evidence="1">Cilium axoneme</location>
    </subcellularLocation>
</comment>
<evidence type="ECO:0000256" key="5">
    <source>
        <dbReference type="ARBA" id="ARBA00022741"/>
    </source>
</evidence>
<dbReference type="InterPro" id="IPR013602">
    <property type="entry name" value="Dynein_heavy_linker"/>
</dbReference>
<dbReference type="GO" id="GO:0005874">
    <property type="term" value="C:microtubule"/>
    <property type="evidence" value="ECO:0007669"/>
    <property type="project" value="UniProtKB-KW"/>
</dbReference>
<dbReference type="Gene3D" id="3.20.180.20">
    <property type="entry name" value="Dynein heavy chain, N-terminal domain 2"/>
    <property type="match status" value="1"/>
</dbReference>
<dbReference type="PANTHER" id="PTHR22878:SF63">
    <property type="entry name" value="DYNEIN AXONEMAL HEAVY CHAIN 10"/>
    <property type="match status" value="1"/>
</dbReference>
<keyword evidence="16" id="KW-1185">Reference proteome</keyword>
<dbReference type="PANTHER" id="PTHR22878">
    <property type="entry name" value="DYNEIN HEAVY CHAIN 6, AXONEMAL-LIKE-RELATED"/>
    <property type="match status" value="1"/>
</dbReference>
<keyword evidence="11" id="KW-0206">Cytoskeleton</keyword>
<dbReference type="InterPro" id="IPR042222">
    <property type="entry name" value="Dynein_2_N"/>
</dbReference>
<dbReference type="GO" id="GO:0005524">
    <property type="term" value="F:ATP binding"/>
    <property type="evidence" value="ECO:0007669"/>
    <property type="project" value="UniProtKB-KW"/>
</dbReference>
<dbReference type="GO" id="GO:0051959">
    <property type="term" value="F:dynein light intermediate chain binding"/>
    <property type="evidence" value="ECO:0007669"/>
    <property type="project" value="InterPro"/>
</dbReference>
<feature type="domain" description="Dynein heavy chain linker" evidence="15">
    <location>
        <begin position="909"/>
        <end position="1312"/>
    </location>
</feature>
<dbReference type="RefSeq" id="XP_010774962.1">
    <property type="nucleotide sequence ID" value="XM_010776660.1"/>
</dbReference>
<keyword evidence="8" id="KW-0175">Coiled coil</keyword>
<keyword evidence="4" id="KW-0677">Repeat</keyword>
<evidence type="ECO:0000256" key="7">
    <source>
        <dbReference type="ARBA" id="ARBA00023017"/>
    </source>
</evidence>
<sequence length="1321" mass="151023">MVKYDDLRVEWIRQCVTAGFVLPENPNPFDELLGQGDGEEEEDILRFLDFVSDENSPSCLLFFKTVREEEIEVNIPLERKTDDASDADCSPSGAEIPSDSEEICEGLELQVVRHIELHMSVNDFPKQFVKSTVFYFIRNTKDTIVQPMNKKETPFVMGRLFTIGRHSGDPLVSLHQRLVNMYIPLMTAERMRETGAGYESGEVGGGKGEEGSPAKPSGQFTIRDELLHRTYKFLGQLEATIQQTYIEDEIVLHIPELDLEPTVDVLLSDPEMVEKLEQCLMNWQTKITVVVEEQQNKKPQAPGPLAEIALWQGRASVLNVLSEQLNQPVVKKILEVMTKADSSIVQTLEGVVAALTKYRVEADDNFCFLTTLKRNFLNLATASHLSGILETIPDLMGSLQVVWMISCHYNTNERMVPLMEHTAWRLCERVRPIIGVSTLFKNKREVAKSKVRDAKQVLDLWKSSYFEVRAEIEESGRNQRWEFDRKKLFEMTDYIASICQDLLNVLQILEEFYNIFGPELKGVTSDPKRIDDVLCRVDGLIVPIEEFSCDIFKIHMMSGWKTIMQDFNKTVQAIELVAVDLIDQSFKTQRSSAAAFDMLLKFKHIVSREAVNNHLMRKSNDILAQYCKEVDSINDMFEAEKDKPPTLLRNEPPVARAIRWAQSLVYPIKQTLLPFLKEPQMLECENIKVAKDKYAEMAVKIRDYKVKKFEQWTAETQRNLPMLMNNTLLVVSADENQVEAKLQLSENLQQSPDSFDELKSVLGTISDIRDMSVDVELRYIDIQESYRTLAIYKVQVGKDELELVGKIDQIWKELSDESKQVDRSLTDVKTSFVQTTKDKIGEFTQELSIFAESFNMHGPGAVGDDLEKGLTVMGTYEKDLAKIVAGRQELANAEKLLDLPVTVYPDVISMQRDMEGLRQIYGVYKAQQDAKAEWSQMLWIDLNIQTLQEGVEGFIKSLRQLSKDVRALPVAFFLEGRMKEFRESLPLLLDLKNEALRDRHWKELMERTGTSFEMNDSFTLENMFAMELHKHANVIGDIVTSAVKELSIEKGVKEVVMTWENMKFSVIPYFKGTQERGSVLGAVEEIMLNVDNDAMNLQSMAGSRFVGPFLGTIQQWEKDLSLISETIEVWMMVQRKWMYLESIFVGGDISTQLPEEAKKFDNIDKKFKEIMSDTVKGPNIKRCCLVPNRLTYLQTLSDDLERCQKSLNDYLDSKRNAFPRFFFISDDELLSILGSSDPSCVQEHIIKMYDNIASLRFDAEGDGETVAAAMVSAEGELMELRKAVPVDGSVEEWMTGILLEMRRTNRLITKEAIFRYCADMS</sequence>
<accession>A0A6I9NEI1</accession>
<evidence type="ECO:0000256" key="2">
    <source>
        <dbReference type="ARBA" id="ARBA00022490"/>
    </source>
</evidence>
<evidence type="ECO:0000256" key="3">
    <source>
        <dbReference type="ARBA" id="ARBA00022701"/>
    </source>
</evidence>
<evidence type="ECO:0000256" key="12">
    <source>
        <dbReference type="ARBA" id="ARBA00023273"/>
    </source>
</evidence>
<feature type="domain" description="Dynein heavy chain tail" evidence="14">
    <location>
        <begin position="273"/>
        <end position="739"/>
    </location>
</feature>
<dbReference type="InterPro" id="IPR026983">
    <property type="entry name" value="DHC"/>
</dbReference>
<dbReference type="GeneID" id="104950176"/>
<dbReference type="FunFam" id="1.20.140.100:FF:000013">
    <property type="entry name" value="Dynein heavy chain 10, axonemal"/>
    <property type="match status" value="1"/>
</dbReference>
<evidence type="ECO:0000256" key="9">
    <source>
        <dbReference type="ARBA" id="ARBA00023069"/>
    </source>
</evidence>
<evidence type="ECO:0000256" key="4">
    <source>
        <dbReference type="ARBA" id="ARBA00022737"/>
    </source>
</evidence>
<feature type="region of interest" description="Disordered" evidence="13">
    <location>
        <begin position="196"/>
        <end position="219"/>
    </location>
</feature>
<dbReference type="Gene3D" id="1.10.287.2620">
    <property type="match status" value="1"/>
</dbReference>
<reference evidence="17" key="1">
    <citation type="submission" date="2025-08" db="UniProtKB">
        <authorList>
            <consortium name="RefSeq"/>
        </authorList>
    </citation>
    <scope>IDENTIFICATION</scope>
    <source>
        <tissue evidence="17">Muscle</tissue>
    </source>
</reference>
<evidence type="ECO:0000259" key="14">
    <source>
        <dbReference type="Pfam" id="PF08385"/>
    </source>
</evidence>
<dbReference type="InterPro" id="IPR042228">
    <property type="entry name" value="Dynein_linker_3"/>
</dbReference>
<evidence type="ECO:0000256" key="6">
    <source>
        <dbReference type="ARBA" id="ARBA00022840"/>
    </source>
</evidence>
<dbReference type="Proteomes" id="UP000504611">
    <property type="component" value="Unplaced"/>
</dbReference>
<dbReference type="FunFam" id="3.20.180.20:FF:000001">
    <property type="entry name" value="Dynein axonemal heavy chain 5"/>
    <property type="match status" value="1"/>
</dbReference>
<keyword evidence="9" id="KW-0969">Cilium</keyword>
<dbReference type="Gene3D" id="1.20.140.100">
    <property type="entry name" value="Dynein heavy chain, N-terminal domain 2"/>
    <property type="match status" value="1"/>
</dbReference>
<protein>
    <submittedName>
        <fullName evidence="17">Dynein heavy chain 10, axonemal</fullName>
    </submittedName>
</protein>
<keyword evidence="7" id="KW-0243">Dynein</keyword>
<dbReference type="FunFam" id="1.10.287.2620:FF:000002">
    <property type="entry name" value="Dynein heavy chain 2, axonemal"/>
    <property type="match status" value="1"/>
</dbReference>
<evidence type="ECO:0000256" key="10">
    <source>
        <dbReference type="ARBA" id="ARBA00023175"/>
    </source>
</evidence>
<keyword evidence="12" id="KW-0966">Cell projection</keyword>
<dbReference type="OrthoDB" id="64868at2759"/>
<gene>
    <name evidence="17" type="primary">LOC104950176</name>
</gene>
<dbReference type="GO" id="GO:0030286">
    <property type="term" value="C:dynein complex"/>
    <property type="evidence" value="ECO:0007669"/>
    <property type="project" value="UniProtKB-KW"/>
</dbReference>
<keyword evidence="3" id="KW-0493">Microtubule</keyword>
<dbReference type="KEGG" id="ncc:104950176"/>
<keyword evidence="2" id="KW-0963">Cytoplasm</keyword>
<proteinExistence type="predicted"/>
<dbReference type="Pfam" id="PF08385">
    <property type="entry name" value="DHC_N1"/>
    <property type="match status" value="1"/>
</dbReference>
<keyword evidence="10" id="KW-0505">Motor protein</keyword>
<dbReference type="GO" id="GO:0045505">
    <property type="term" value="F:dynein intermediate chain binding"/>
    <property type="evidence" value="ECO:0007669"/>
    <property type="project" value="InterPro"/>
</dbReference>
<evidence type="ECO:0000256" key="11">
    <source>
        <dbReference type="ARBA" id="ARBA00023212"/>
    </source>
</evidence>
<dbReference type="GO" id="GO:0005930">
    <property type="term" value="C:axoneme"/>
    <property type="evidence" value="ECO:0007669"/>
    <property type="project" value="UniProtKB-SubCell"/>
</dbReference>
<keyword evidence="5" id="KW-0547">Nucleotide-binding</keyword>
<feature type="non-terminal residue" evidence="17">
    <location>
        <position position="1321"/>
    </location>
</feature>
<evidence type="ECO:0000256" key="8">
    <source>
        <dbReference type="ARBA" id="ARBA00023054"/>
    </source>
</evidence>
<evidence type="ECO:0000256" key="1">
    <source>
        <dbReference type="ARBA" id="ARBA00004430"/>
    </source>
</evidence>
<evidence type="ECO:0000259" key="15">
    <source>
        <dbReference type="Pfam" id="PF08393"/>
    </source>
</evidence>
<organism evidence="16 17">
    <name type="scientific">Notothenia coriiceps</name>
    <name type="common">black rockcod</name>
    <dbReference type="NCBI Taxonomy" id="8208"/>
    <lineage>
        <taxon>Eukaryota</taxon>
        <taxon>Metazoa</taxon>
        <taxon>Chordata</taxon>
        <taxon>Craniata</taxon>
        <taxon>Vertebrata</taxon>
        <taxon>Euteleostomi</taxon>
        <taxon>Actinopterygii</taxon>
        <taxon>Neopterygii</taxon>
        <taxon>Teleostei</taxon>
        <taxon>Neoteleostei</taxon>
        <taxon>Acanthomorphata</taxon>
        <taxon>Eupercaria</taxon>
        <taxon>Perciformes</taxon>
        <taxon>Notothenioidei</taxon>
        <taxon>Nototheniidae</taxon>
        <taxon>Notothenia</taxon>
    </lineage>
</organism>